<dbReference type="GO" id="GO:0005737">
    <property type="term" value="C:cytoplasm"/>
    <property type="evidence" value="ECO:0007669"/>
    <property type="project" value="TreeGrafter"/>
</dbReference>
<organism evidence="5 6">
    <name type="scientific">Heterostelium pallidum (strain ATCC 26659 / Pp 5 / PN500)</name>
    <name type="common">Cellular slime mold</name>
    <name type="synonym">Polysphondylium pallidum</name>
    <dbReference type="NCBI Taxonomy" id="670386"/>
    <lineage>
        <taxon>Eukaryota</taxon>
        <taxon>Amoebozoa</taxon>
        <taxon>Evosea</taxon>
        <taxon>Eumycetozoa</taxon>
        <taxon>Dictyostelia</taxon>
        <taxon>Acytosteliales</taxon>
        <taxon>Acytosteliaceae</taxon>
        <taxon>Heterostelium</taxon>
    </lineage>
</organism>
<dbReference type="InterPro" id="IPR027417">
    <property type="entry name" value="P-loop_NTPase"/>
</dbReference>
<dbReference type="PANTHER" id="PTHR13710">
    <property type="entry name" value="DNA HELICASE RECQ FAMILY MEMBER"/>
    <property type="match status" value="1"/>
</dbReference>
<dbReference type="GO" id="GO:0005634">
    <property type="term" value="C:nucleus"/>
    <property type="evidence" value="ECO:0007669"/>
    <property type="project" value="TreeGrafter"/>
</dbReference>
<dbReference type="GO" id="GO:0005694">
    <property type="term" value="C:chromosome"/>
    <property type="evidence" value="ECO:0007669"/>
    <property type="project" value="TreeGrafter"/>
</dbReference>
<reference evidence="5 6" key="1">
    <citation type="journal article" date="2011" name="Genome Res.">
        <title>Phylogeny-wide analysis of social amoeba genomes highlights ancient origins for complex intercellular communication.</title>
        <authorList>
            <person name="Heidel A.J."/>
            <person name="Lawal H.M."/>
            <person name="Felder M."/>
            <person name="Schilde C."/>
            <person name="Helps N.R."/>
            <person name="Tunggal B."/>
            <person name="Rivero F."/>
            <person name="John U."/>
            <person name="Schleicher M."/>
            <person name="Eichinger L."/>
            <person name="Platzer M."/>
            <person name="Noegel A.A."/>
            <person name="Schaap P."/>
            <person name="Gloeckner G."/>
        </authorList>
    </citation>
    <scope>NUCLEOTIDE SEQUENCE [LARGE SCALE GENOMIC DNA]</scope>
    <source>
        <strain evidence="6">ATCC 26659 / Pp 5 / PN500</strain>
    </source>
</reference>
<dbReference type="InterPro" id="IPR014001">
    <property type="entry name" value="Helicase_ATP-bd"/>
</dbReference>
<dbReference type="SUPFAM" id="SSF52540">
    <property type="entry name" value="P-loop containing nucleoside triphosphate hydrolases"/>
    <property type="match status" value="2"/>
</dbReference>
<gene>
    <name evidence="5" type="ORF">PPL_03618</name>
</gene>
<name>D3B5A5_HETP5</name>
<dbReference type="GO" id="GO:0000724">
    <property type="term" value="P:double-strand break repair via homologous recombination"/>
    <property type="evidence" value="ECO:0007669"/>
    <property type="project" value="TreeGrafter"/>
</dbReference>
<keyword evidence="3" id="KW-0347">Helicase</keyword>
<comment type="similarity">
    <text evidence="1">Belongs to the helicase family. RecQ subfamily.</text>
</comment>
<accession>D3B5A5</accession>
<dbReference type="GeneID" id="31359105"/>
<evidence type="ECO:0000313" key="6">
    <source>
        <dbReference type="Proteomes" id="UP000001396"/>
    </source>
</evidence>
<comment type="caution">
    <text evidence="5">The sequence shown here is derived from an EMBL/GenBank/DDBJ whole genome shotgun (WGS) entry which is preliminary data.</text>
</comment>
<feature type="domain" description="Helicase ATP-binding" evidence="4">
    <location>
        <begin position="29"/>
        <end position="215"/>
    </location>
</feature>
<keyword evidence="3" id="KW-0547">Nucleotide-binding</keyword>
<dbReference type="GO" id="GO:0009378">
    <property type="term" value="F:four-way junction helicase activity"/>
    <property type="evidence" value="ECO:0007669"/>
    <property type="project" value="TreeGrafter"/>
</dbReference>
<dbReference type="Gene3D" id="3.40.50.300">
    <property type="entry name" value="P-loop containing nucleotide triphosphate hydrolases"/>
    <property type="match status" value="2"/>
</dbReference>
<protein>
    <recommendedName>
        <fullName evidence="4">Helicase ATP-binding domain-containing protein</fullName>
    </recommendedName>
</protein>
<evidence type="ECO:0000256" key="2">
    <source>
        <dbReference type="ARBA" id="ARBA00022801"/>
    </source>
</evidence>
<proteinExistence type="inferred from homology"/>
<dbReference type="SMART" id="SM00487">
    <property type="entry name" value="DEXDc"/>
    <property type="match status" value="1"/>
</dbReference>
<evidence type="ECO:0000259" key="4">
    <source>
        <dbReference type="PROSITE" id="PS51192"/>
    </source>
</evidence>
<keyword evidence="2" id="KW-0378">Hydrolase</keyword>
<dbReference type="OMA" id="EADICKR"/>
<evidence type="ECO:0000313" key="5">
    <source>
        <dbReference type="EMBL" id="EFA83470.1"/>
    </source>
</evidence>
<dbReference type="GO" id="GO:0005524">
    <property type="term" value="F:ATP binding"/>
    <property type="evidence" value="ECO:0007669"/>
    <property type="project" value="InterPro"/>
</dbReference>
<dbReference type="InterPro" id="IPR011545">
    <property type="entry name" value="DEAD/DEAH_box_helicase_dom"/>
</dbReference>
<dbReference type="GO" id="GO:0003676">
    <property type="term" value="F:nucleic acid binding"/>
    <property type="evidence" value="ECO:0007669"/>
    <property type="project" value="InterPro"/>
</dbReference>
<dbReference type="CDD" id="cd17920">
    <property type="entry name" value="DEXHc_RecQ"/>
    <property type="match status" value="1"/>
</dbReference>
<dbReference type="GO" id="GO:0016787">
    <property type="term" value="F:hydrolase activity"/>
    <property type="evidence" value="ECO:0007669"/>
    <property type="project" value="UniProtKB-KW"/>
</dbReference>
<dbReference type="Pfam" id="PF00270">
    <property type="entry name" value="DEAD"/>
    <property type="match status" value="1"/>
</dbReference>
<dbReference type="InParanoid" id="D3B5A5"/>
<keyword evidence="3" id="KW-0067">ATP-binding</keyword>
<dbReference type="AlphaFoldDB" id="D3B5A5"/>
<evidence type="ECO:0000256" key="3">
    <source>
        <dbReference type="ARBA" id="ARBA00022806"/>
    </source>
</evidence>
<sequence>MQLEERINKILKKYFGFNSFRENQRDIITSSVIQGRDVYVSMATGAGKSLCFQMPPLVLRKTAIIISPLISIMEDQLLKLSSYVMLCLEILVNHHHHLIRLGIKVCHYSAGTQTNSEIHQKVIGGYYRLIYMSPEKAMTSLDMIQELYESDTLCLFGIDEVHCLSHWGHDFRRDFRDLHRLRQLCPDVPVMALTATSTCEIQKDVCELLKLRETAVFESSRNRPNIFYKTIYKSSGSNGQTKDFKRIIKVINEVTKSNNGNSVSTIIYCPTINLTHEINSYLKTTGGFKSECYNSKLSKNERSRIHK</sequence>
<keyword evidence="6" id="KW-1185">Reference proteome</keyword>
<dbReference type="PROSITE" id="PS51192">
    <property type="entry name" value="HELICASE_ATP_BIND_1"/>
    <property type="match status" value="1"/>
</dbReference>
<dbReference type="RefSeq" id="XP_020435587.1">
    <property type="nucleotide sequence ID" value="XM_020574545.1"/>
</dbReference>
<dbReference type="Proteomes" id="UP000001396">
    <property type="component" value="Unassembled WGS sequence"/>
</dbReference>
<dbReference type="NCBIfam" id="TIGR00614">
    <property type="entry name" value="recQ_fam"/>
    <property type="match status" value="1"/>
</dbReference>
<evidence type="ECO:0000256" key="1">
    <source>
        <dbReference type="ARBA" id="ARBA00005446"/>
    </source>
</evidence>
<dbReference type="STRING" id="670386.D3B5A5"/>
<dbReference type="InterPro" id="IPR004589">
    <property type="entry name" value="DNA_helicase_ATP-dep_RecQ"/>
</dbReference>
<dbReference type="PANTHER" id="PTHR13710:SF120">
    <property type="entry name" value="BIFUNCTIONAL 3'-5' EXONUCLEASE_ATP-DEPENDENT HELICASE WRN"/>
    <property type="match status" value="1"/>
</dbReference>
<dbReference type="GO" id="GO:0043138">
    <property type="term" value="F:3'-5' DNA helicase activity"/>
    <property type="evidence" value="ECO:0007669"/>
    <property type="project" value="TreeGrafter"/>
</dbReference>
<dbReference type="EMBL" id="ADBJ01000015">
    <property type="protein sequence ID" value="EFA83470.1"/>
    <property type="molecule type" value="Genomic_DNA"/>
</dbReference>